<dbReference type="OrthoDB" id="44067at2759"/>
<comment type="function">
    <text evidence="11">Component of the ubiquinol-cytochrome c oxidoreductase, a multisubunit transmembrane complex that is part of the mitochondrial electron transport chain which drives oxidative phosphorylation. The complex plays an important role in the uptake of multiple carbon sources present in different host niches.</text>
</comment>
<dbReference type="InterPro" id="IPR008027">
    <property type="entry name" value="QCR9"/>
</dbReference>
<protein>
    <recommendedName>
        <fullName evidence="11">Complex III subunit 9</fullName>
    </recommendedName>
</protein>
<evidence type="ECO:0000256" key="7">
    <source>
        <dbReference type="ARBA" id="ARBA00022982"/>
    </source>
</evidence>
<evidence type="ECO:0000313" key="13">
    <source>
        <dbReference type="Proteomes" id="UP000444721"/>
    </source>
</evidence>
<proteinExistence type="inferred from homology"/>
<evidence type="ECO:0000256" key="5">
    <source>
        <dbReference type="ARBA" id="ARBA00022692"/>
    </source>
</evidence>
<evidence type="ECO:0000256" key="4">
    <source>
        <dbReference type="ARBA" id="ARBA00022660"/>
    </source>
</evidence>
<evidence type="ECO:0000313" key="12">
    <source>
        <dbReference type="EMBL" id="KAF0978242.1"/>
    </source>
</evidence>
<name>A0A6A5BU18_NAEFO</name>
<keyword evidence="9 11" id="KW-0496">Mitochondrion</keyword>
<dbReference type="Gene3D" id="1.20.5.260">
    <property type="entry name" value="Cytochrome b-c1 complex subunit 9"/>
    <property type="match status" value="1"/>
</dbReference>
<keyword evidence="5" id="KW-0812">Transmembrane</keyword>
<dbReference type="FunFam" id="1.20.5.260:FF:000001">
    <property type="entry name" value="Cytochrome b-c1 complex subunit 9"/>
    <property type="match status" value="1"/>
</dbReference>
<keyword evidence="13" id="KW-1185">Reference proteome</keyword>
<keyword evidence="7 11" id="KW-0249">Electron transport</keyword>
<keyword evidence="8" id="KW-1133">Transmembrane helix</keyword>
<dbReference type="RefSeq" id="XP_044562955.1">
    <property type="nucleotide sequence ID" value="XM_044705986.1"/>
</dbReference>
<reference evidence="12 13" key="1">
    <citation type="journal article" date="2019" name="Sci. Rep.">
        <title>Nanopore sequencing improves the draft genome of the human pathogenic amoeba Naegleria fowleri.</title>
        <authorList>
            <person name="Liechti N."/>
            <person name="Schurch N."/>
            <person name="Bruggmann R."/>
            <person name="Wittwer M."/>
        </authorList>
    </citation>
    <scope>NUCLEOTIDE SEQUENCE [LARGE SCALE GENOMIC DNA]</scope>
    <source>
        <strain evidence="12 13">ATCC 30894</strain>
    </source>
</reference>
<evidence type="ECO:0000256" key="1">
    <source>
        <dbReference type="ARBA" id="ARBA00004434"/>
    </source>
</evidence>
<comment type="subcellular location">
    <subcellularLocation>
        <location evidence="1 11">Mitochondrion inner membrane</location>
        <topology evidence="1 11">Single-pass membrane protein</topology>
    </subcellularLocation>
</comment>
<keyword evidence="3 11" id="KW-0813">Transport</keyword>
<dbReference type="GO" id="GO:0045275">
    <property type="term" value="C:respiratory chain complex III"/>
    <property type="evidence" value="ECO:0007669"/>
    <property type="project" value="UniProtKB-UniRule"/>
</dbReference>
<dbReference type="PANTHER" id="PTHR12980">
    <property type="entry name" value="UBIQUINOL-CYTOCHROME C REDUCTASE COMPLEX, SUBUNIT X"/>
    <property type="match status" value="1"/>
</dbReference>
<evidence type="ECO:0000256" key="2">
    <source>
        <dbReference type="ARBA" id="ARBA00007856"/>
    </source>
</evidence>
<evidence type="ECO:0000256" key="6">
    <source>
        <dbReference type="ARBA" id="ARBA00022792"/>
    </source>
</evidence>
<dbReference type="GeneID" id="68109975"/>
<dbReference type="VEuPathDB" id="AmoebaDB:FDP41_002757"/>
<dbReference type="SUPFAM" id="SSF81514">
    <property type="entry name" value="Subunit X (non-heme 7 kDa protein) of cytochrome bc1 complex (Ubiquinol-cytochrome c reductase)"/>
    <property type="match status" value="1"/>
</dbReference>
<evidence type="ECO:0000256" key="8">
    <source>
        <dbReference type="ARBA" id="ARBA00022989"/>
    </source>
</evidence>
<evidence type="ECO:0000256" key="11">
    <source>
        <dbReference type="RuleBase" id="RU368056"/>
    </source>
</evidence>
<dbReference type="PANTHER" id="PTHR12980:SF0">
    <property type="entry name" value="CYTOCHROME B-C1 COMPLEX SUBUNIT 9"/>
    <property type="match status" value="1"/>
</dbReference>
<dbReference type="Pfam" id="PF05365">
    <property type="entry name" value="UCR_UQCRX_QCR9"/>
    <property type="match status" value="1"/>
</dbReference>
<comment type="caution">
    <text evidence="12">The sequence shown here is derived from an EMBL/GenBank/DDBJ whole genome shotgun (WGS) entry which is preliminary data.</text>
</comment>
<comment type="similarity">
    <text evidence="2 11">Belongs to the UQCR10/QCR9 family.</text>
</comment>
<sequence length="72" mass="8455">MFGKTAQSVFYNLIWKRTSTTALFVGLGALAFERVVDRGVDAFWDSYNKGRQFKDIEPIYRENGWLKEQEEE</sequence>
<dbReference type="InterPro" id="IPR036656">
    <property type="entry name" value="QCR9_sf"/>
</dbReference>
<organism evidence="12 13">
    <name type="scientific">Naegleria fowleri</name>
    <name type="common">Brain eating amoeba</name>
    <dbReference type="NCBI Taxonomy" id="5763"/>
    <lineage>
        <taxon>Eukaryota</taxon>
        <taxon>Discoba</taxon>
        <taxon>Heterolobosea</taxon>
        <taxon>Tetramitia</taxon>
        <taxon>Eutetramitia</taxon>
        <taxon>Vahlkampfiidae</taxon>
        <taxon>Naegleria</taxon>
    </lineage>
</organism>
<dbReference type="GO" id="GO:0006122">
    <property type="term" value="P:mitochondrial electron transport, ubiquinol to cytochrome c"/>
    <property type="evidence" value="ECO:0007669"/>
    <property type="project" value="UniProtKB-UniRule"/>
</dbReference>
<dbReference type="AlphaFoldDB" id="A0A6A5BU18"/>
<keyword evidence="6 11" id="KW-0999">Mitochondrion inner membrane</keyword>
<comment type="subunit">
    <text evidence="11">Component of the ubiquinol-cytochrome c oxidoreductase (cytochrome b-c1 complex, complex III, CIII), a multisubunit enzyme composed of 3 respiratory subunits cytochrome b, cytochrome c1 and Rieske protein, 2 core protein subunits, and additional low-molecular weight protein subunits.</text>
</comment>
<accession>A0A6A5BU18</accession>
<keyword evidence="4 11" id="KW-0679">Respiratory chain</keyword>
<dbReference type="GO" id="GO:0005743">
    <property type="term" value="C:mitochondrial inner membrane"/>
    <property type="evidence" value="ECO:0007669"/>
    <property type="project" value="UniProtKB-SubCell"/>
</dbReference>
<evidence type="ECO:0000256" key="10">
    <source>
        <dbReference type="ARBA" id="ARBA00023136"/>
    </source>
</evidence>
<gene>
    <name evidence="12" type="ORF">FDP41_002757</name>
</gene>
<evidence type="ECO:0000256" key="3">
    <source>
        <dbReference type="ARBA" id="ARBA00022448"/>
    </source>
</evidence>
<keyword evidence="10" id="KW-0472">Membrane</keyword>
<dbReference type="EMBL" id="VFQX01000030">
    <property type="protein sequence ID" value="KAF0978242.1"/>
    <property type="molecule type" value="Genomic_DNA"/>
</dbReference>
<dbReference type="Proteomes" id="UP000444721">
    <property type="component" value="Unassembled WGS sequence"/>
</dbReference>
<evidence type="ECO:0000256" key="9">
    <source>
        <dbReference type="ARBA" id="ARBA00023128"/>
    </source>
</evidence>
<dbReference type="VEuPathDB" id="AmoebaDB:NfTy_056770"/>